<evidence type="ECO:0000313" key="2">
    <source>
        <dbReference type="Proteomes" id="UP001160148"/>
    </source>
</evidence>
<comment type="caution">
    <text evidence="1">The sequence shown here is derived from an EMBL/GenBank/DDBJ whole genome shotgun (WGS) entry which is preliminary data.</text>
</comment>
<organism evidence="1 2">
    <name type="scientific">Macrosiphum euphorbiae</name>
    <name type="common">potato aphid</name>
    <dbReference type="NCBI Taxonomy" id="13131"/>
    <lineage>
        <taxon>Eukaryota</taxon>
        <taxon>Metazoa</taxon>
        <taxon>Ecdysozoa</taxon>
        <taxon>Arthropoda</taxon>
        <taxon>Hexapoda</taxon>
        <taxon>Insecta</taxon>
        <taxon>Pterygota</taxon>
        <taxon>Neoptera</taxon>
        <taxon>Paraneoptera</taxon>
        <taxon>Hemiptera</taxon>
        <taxon>Sternorrhyncha</taxon>
        <taxon>Aphidomorpha</taxon>
        <taxon>Aphidoidea</taxon>
        <taxon>Aphididae</taxon>
        <taxon>Macrosiphini</taxon>
        <taxon>Macrosiphum</taxon>
    </lineage>
</organism>
<gene>
    <name evidence="1" type="ORF">MEUPH1_LOCUS1719</name>
</gene>
<reference evidence="1 2" key="1">
    <citation type="submission" date="2023-01" db="EMBL/GenBank/DDBJ databases">
        <authorList>
            <person name="Whitehead M."/>
        </authorList>
    </citation>
    <scope>NUCLEOTIDE SEQUENCE [LARGE SCALE GENOMIC DNA]</scope>
</reference>
<dbReference type="AlphaFoldDB" id="A0AAV0VK28"/>
<protein>
    <submittedName>
        <fullName evidence="1">Uncharacterized protein</fullName>
    </submittedName>
</protein>
<name>A0AAV0VK28_9HEMI</name>
<proteinExistence type="predicted"/>
<accession>A0AAV0VK28</accession>
<sequence length="89" mass="9854">MSRGWAICVVFGGKQTNLMLCVSHNDSTRSLIWDAKLSPIKANGYENSIIIPKKENKIIFSTQIVALGNFGPPKNSGTKLPRPRKRVLT</sequence>
<keyword evidence="2" id="KW-1185">Reference proteome</keyword>
<evidence type="ECO:0000313" key="1">
    <source>
        <dbReference type="EMBL" id="CAI6344601.1"/>
    </source>
</evidence>
<dbReference type="EMBL" id="CARXXK010000001">
    <property type="protein sequence ID" value="CAI6344601.1"/>
    <property type="molecule type" value="Genomic_DNA"/>
</dbReference>
<dbReference type="Proteomes" id="UP001160148">
    <property type="component" value="Unassembled WGS sequence"/>
</dbReference>